<evidence type="ECO:0000256" key="10">
    <source>
        <dbReference type="SAM" id="Phobius"/>
    </source>
</evidence>
<comment type="subcellular location">
    <subcellularLocation>
        <location evidence="1">Membrane</location>
        <topology evidence="1">Single-pass type IV membrane protein</topology>
    </subcellularLocation>
</comment>
<dbReference type="Gene3D" id="1.20.58.400">
    <property type="entry name" value="t-snare proteins"/>
    <property type="match status" value="1"/>
</dbReference>
<dbReference type="GO" id="GO:0005484">
    <property type="term" value="F:SNAP receptor activity"/>
    <property type="evidence" value="ECO:0007669"/>
    <property type="project" value="TreeGrafter"/>
</dbReference>
<organism evidence="12 13">
    <name type="scientific">Crepidotus variabilis</name>
    <dbReference type="NCBI Taxonomy" id="179855"/>
    <lineage>
        <taxon>Eukaryota</taxon>
        <taxon>Fungi</taxon>
        <taxon>Dikarya</taxon>
        <taxon>Basidiomycota</taxon>
        <taxon>Agaricomycotina</taxon>
        <taxon>Agaricomycetes</taxon>
        <taxon>Agaricomycetidae</taxon>
        <taxon>Agaricales</taxon>
        <taxon>Agaricineae</taxon>
        <taxon>Crepidotaceae</taxon>
        <taxon>Crepidotus</taxon>
    </lineage>
</organism>
<dbReference type="PANTHER" id="PTHR21230:SF26">
    <property type="entry name" value="VESICLE TRANSPORT THROUGH INTERACTION WITH T-SNARES HOMOLOG 1A"/>
    <property type="match status" value="1"/>
</dbReference>
<evidence type="ECO:0000256" key="2">
    <source>
        <dbReference type="ARBA" id="ARBA00006108"/>
    </source>
</evidence>
<dbReference type="InterPro" id="IPR010989">
    <property type="entry name" value="SNARE"/>
</dbReference>
<dbReference type="SUPFAM" id="SSF47661">
    <property type="entry name" value="t-snare proteins"/>
    <property type="match status" value="1"/>
</dbReference>
<evidence type="ECO:0000256" key="3">
    <source>
        <dbReference type="ARBA" id="ARBA00022448"/>
    </source>
</evidence>
<dbReference type="SMART" id="SM00397">
    <property type="entry name" value="t_SNARE"/>
    <property type="match status" value="1"/>
</dbReference>
<sequence>MDPTPTSLFESYEQDFRHIIHGISDKLQDGGKNQIGEQRKAALRKVELELDEADDVVSQLEVEIQGIPNSVKAPYATRLKQAKADLSKYKKLSKDLQFQATRSDLLGGYRADSSRSDDPYGENSDRTRLLAGTETLNDGSRRIQDSTGIALETEAQGADILRSLRGQREQIENSRSMLNTADIHIDRASGTLKGMLYQMKKQRFILSGIGIFFVVLILTILYFKLSR</sequence>
<feature type="coiled-coil region" evidence="9">
    <location>
        <begin position="43"/>
        <end position="99"/>
    </location>
</feature>
<dbReference type="GO" id="GO:0006886">
    <property type="term" value="P:intracellular protein transport"/>
    <property type="evidence" value="ECO:0007669"/>
    <property type="project" value="InterPro"/>
</dbReference>
<proteinExistence type="inferred from homology"/>
<evidence type="ECO:0000256" key="6">
    <source>
        <dbReference type="ARBA" id="ARBA00022989"/>
    </source>
</evidence>
<dbReference type="OrthoDB" id="430637at2759"/>
<comment type="caution">
    <text evidence="12">The sequence shown here is derived from an EMBL/GenBank/DDBJ whole genome shotgun (WGS) entry which is preliminary data.</text>
</comment>
<dbReference type="GO" id="GO:0006896">
    <property type="term" value="P:Golgi to vacuole transport"/>
    <property type="evidence" value="ECO:0007669"/>
    <property type="project" value="TreeGrafter"/>
</dbReference>
<dbReference type="GO" id="GO:0005829">
    <property type="term" value="C:cytosol"/>
    <property type="evidence" value="ECO:0007669"/>
    <property type="project" value="GOC"/>
</dbReference>
<dbReference type="InterPro" id="IPR038407">
    <property type="entry name" value="v-SNARE_N_sf"/>
</dbReference>
<dbReference type="Pfam" id="PF05008">
    <property type="entry name" value="V-SNARE"/>
    <property type="match status" value="1"/>
</dbReference>
<dbReference type="EMBL" id="MU157882">
    <property type="protein sequence ID" value="KAF9525572.1"/>
    <property type="molecule type" value="Genomic_DNA"/>
</dbReference>
<keyword evidence="8 10" id="KW-0472">Membrane</keyword>
<evidence type="ECO:0000256" key="8">
    <source>
        <dbReference type="ARBA" id="ARBA00023136"/>
    </source>
</evidence>
<name>A0A9P6JLS1_9AGAR</name>
<dbReference type="GO" id="GO:0012507">
    <property type="term" value="C:ER to Golgi transport vesicle membrane"/>
    <property type="evidence" value="ECO:0007669"/>
    <property type="project" value="TreeGrafter"/>
</dbReference>
<dbReference type="SUPFAM" id="SSF58038">
    <property type="entry name" value="SNARE fusion complex"/>
    <property type="match status" value="1"/>
</dbReference>
<keyword evidence="4 10" id="KW-0812">Transmembrane</keyword>
<dbReference type="InterPro" id="IPR000727">
    <property type="entry name" value="T_SNARE_dom"/>
</dbReference>
<dbReference type="InterPro" id="IPR007705">
    <property type="entry name" value="Vesicle_trsprt_v-SNARE_N"/>
</dbReference>
<dbReference type="GO" id="GO:0031201">
    <property type="term" value="C:SNARE complex"/>
    <property type="evidence" value="ECO:0007669"/>
    <property type="project" value="TreeGrafter"/>
</dbReference>
<dbReference type="GO" id="GO:0005794">
    <property type="term" value="C:Golgi apparatus"/>
    <property type="evidence" value="ECO:0007669"/>
    <property type="project" value="TreeGrafter"/>
</dbReference>
<evidence type="ECO:0000313" key="13">
    <source>
        <dbReference type="Proteomes" id="UP000807306"/>
    </source>
</evidence>
<dbReference type="GO" id="GO:0042147">
    <property type="term" value="P:retrograde transport, endosome to Golgi"/>
    <property type="evidence" value="ECO:0007669"/>
    <property type="project" value="TreeGrafter"/>
</dbReference>
<evidence type="ECO:0000256" key="4">
    <source>
        <dbReference type="ARBA" id="ARBA00022692"/>
    </source>
</evidence>
<dbReference type="Gene3D" id="1.20.5.110">
    <property type="match status" value="1"/>
</dbReference>
<comment type="similarity">
    <text evidence="2">Belongs to the VTI1 family.</text>
</comment>
<dbReference type="GO" id="GO:0005789">
    <property type="term" value="C:endoplasmic reticulum membrane"/>
    <property type="evidence" value="ECO:0007669"/>
    <property type="project" value="TreeGrafter"/>
</dbReference>
<evidence type="ECO:0000259" key="11">
    <source>
        <dbReference type="SMART" id="SM00397"/>
    </source>
</evidence>
<dbReference type="PANTHER" id="PTHR21230">
    <property type="entry name" value="VESICLE TRANSPORT V-SNARE PROTEIN VTI1-RELATED"/>
    <property type="match status" value="1"/>
</dbReference>
<dbReference type="AlphaFoldDB" id="A0A9P6JLS1"/>
<protein>
    <submittedName>
        <fullName evidence="12">Vesicle transport v-snare protein vti1</fullName>
    </submittedName>
</protein>
<keyword evidence="5" id="KW-0653">Protein transport</keyword>
<evidence type="ECO:0000313" key="12">
    <source>
        <dbReference type="EMBL" id="KAF9525572.1"/>
    </source>
</evidence>
<feature type="domain" description="T-SNARE coiled-coil homology" evidence="11">
    <location>
        <begin position="128"/>
        <end position="195"/>
    </location>
</feature>
<evidence type="ECO:0000256" key="7">
    <source>
        <dbReference type="ARBA" id="ARBA00023054"/>
    </source>
</evidence>
<dbReference type="GO" id="GO:0016236">
    <property type="term" value="P:macroautophagy"/>
    <property type="evidence" value="ECO:0007669"/>
    <property type="project" value="TreeGrafter"/>
</dbReference>
<keyword evidence="7 9" id="KW-0175">Coiled coil</keyword>
<dbReference type="CDD" id="cd15862">
    <property type="entry name" value="SNARE_Vti1"/>
    <property type="match status" value="1"/>
</dbReference>
<keyword evidence="13" id="KW-1185">Reference proteome</keyword>
<keyword evidence="3" id="KW-0813">Transport</keyword>
<reference evidence="12" key="1">
    <citation type="submission" date="2020-11" db="EMBL/GenBank/DDBJ databases">
        <authorList>
            <consortium name="DOE Joint Genome Institute"/>
            <person name="Ahrendt S."/>
            <person name="Riley R."/>
            <person name="Andreopoulos W."/>
            <person name="Labutti K."/>
            <person name="Pangilinan J."/>
            <person name="Ruiz-Duenas F.J."/>
            <person name="Barrasa J.M."/>
            <person name="Sanchez-Garcia M."/>
            <person name="Camarero S."/>
            <person name="Miyauchi S."/>
            <person name="Serrano A."/>
            <person name="Linde D."/>
            <person name="Babiker R."/>
            <person name="Drula E."/>
            <person name="Ayuso-Fernandez I."/>
            <person name="Pacheco R."/>
            <person name="Padilla G."/>
            <person name="Ferreira P."/>
            <person name="Barriuso J."/>
            <person name="Kellner H."/>
            <person name="Castanera R."/>
            <person name="Alfaro M."/>
            <person name="Ramirez L."/>
            <person name="Pisabarro A.G."/>
            <person name="Kuo A."/>
            <person name="Tritt A."/>
            <person name="Lipzen A."/>
            <person name="He G."/>
            <person name="Yan M."/>
            <person name="Ng V."/>
            <person name="Cullen D."/>
            <person name="Martin F."/>
            <person name="Rosso M.-N."/>
            <person name="Henrissat B."/>
            <person name="Hibbett D."/>
            <person name="Martinez A.T."/>
            <person name="Grigoriev I.V."/>
        </authorList>
    </citation>
    <scope>NUCLEOTIDE SEQUENCE</scope>
    <source>
        <strain evidence="12">CBS 506.95</strain>
    </source>
</reference>
<dbReference type="Proteomes" id="UP000807306">
    <property type="component" value="Unassembled WGS sequence"/>
</dbReference>
<dbReference type="GO" id="GO:0031902">
    <property type="term" value="C:late endosome membrane"/>
    <property type="evidence" value="ECO:0007669"/>
    <property type="project" value="TreeGrafter"/>
</dbReference>
<gene>
    <name evidence="12" type="ORF">CPB83DRAFT_859229</name>
</gene>
<dbReference type="GO" id="GO:0000149">
    <property type="term" value="F:SNARE binding"/>
    <property type="evidence" value="ECO:0007669"/>
    <property type="project" value="TreeGrafter"/>
</dbReference>
<evidence type="ECO:0000256" key="9">
    <source>
        <dbReference type="SAM" id="Coils"/>
    </source>
</evidence>
<keyword evidence="6 10" id="KW-1133">Transmembrane helix</keyword>
<evidence type="ECO:0000256" key="1">
    <source>
        <dbReference type="ARBA" id="ARBA00004211"/>
    </source>
</evidence>
<dbReference type="GO" id="GO:0006891">
    <property type="term" value="P:intra-Golgi vesicle-mediated transport"/>
    <property type="evidence" value="ECO:0007669"/>
    <property type="project" value="TreeGrafter"/>
</dbReference>
<accession>A0A9P6JLS1</accession>
<dbReference type="FunFam" id="1.20.5.110:FF:000002">
    <property type="entry name" value="Vesicle transport through interaction with t-SNAREsB"/>
    <property type="match status" value="1"/>
</dbReference>
<dbReference type="Pfam" id="PF12352">
    <property type="entry name" value="V-SNARE_C"/>
    <property type="match status" value="1"/>
</dbReference>
<dbReference type="GO" id="GO:0048280">
    <property type="term" value="P:vesicle fusion with Golgi apparatus"/>
    <property type="evidence" value="ECO:0007669"/>
    <property type="project" value="TreeGrafter"/>
</dbReference>
<feature type="transmembrane region" description="Helical" evidence="10">
    <location>
        <begin position="204"/>
        <end position="223"/>
    </location>
</feature>
<evidence type="ECO:0000256" key="5">
    <source>
        <dbReference type="ARBA" id="ARBA00022927"/>
    </source>
</evidence>